<dbReference type="PRINTS" id="PR00607">
    <property type="entry name" value="CYTCHROMECIE"/>
</dbReference>
<evidence type="ECO:0000256" key="2">
    <source>
        <dbReference type="ARBA" id="ARBA00022617"/>
    </source>
</evidence>
<reference evidence="9 10" key="1">
    <citation type="submission" date="2022-12" db="EMBL/GenBank/DDBJ databases">
        <title>Dasania phycosphaerae sp. nov., isolated from particulate material of the south coast of Korea.</title>
        <authorList>
            <person name="Jiang Y."/>
        </authorList>
    </citation>
    <scope>NUCLEOTIDE SEQUENCE [LARGE SCALE GENOMIC DNA]</scope>
    <source>
        <strain evidence="9 10">GY-19</strain>
    </source>
</reference>
<dbReference type="Gene3D" id="1.10.760.10">
    <property type="entry name" value="Cytochrome c-like domain"/>
    <property type="match status" value="1"/>
</dbReference>
<keyword evidence="4" id="KW-0249">Electron transport</keyword>
<keyword evidence="5 6" id="KW-0408">Iron</keyword>
<keyword evidence="2 6" id="KW-0349">Heme</keyword>
<dbReference type="Pfam" id="PF13442">
    <property type="entry name" value="Cytochrome_CBB3"/>
    <property type="match status" value="1"/>
</dbReference>
<dbReference type="EMBL" id="JAPTGG010000004">
    <property type="protein sequence ID" value="MCZ0864960.1"/>
    <property type="molecule type" value="Genomic_DNA"/>
</dbReference>
<dbReference type="Proteomes" id="UP001069090">
    <property type="component" value="Unassembled WGS sequence"/>
</dbReference>
<comment type="caution">
    <text evidence="9">The sequence shown here is derived from an EMBL/GenBank/DDBJ whole genome shotgun (WGS) entry which is preliminary data.</text>
</comment>
<dbReference type="PANTHER" id="PTHR40942">
    <property type="match status" value="1"/>
</dbReference>
<dbReference type="GO" id="GO:0020037">
    <property type="term" value="F:heme binding"/>
    <property type="evidence" value="ECO:0007669"/>
    <property type="project" value="InterPro"/>
</dbReference>
<accession>A0A9J6RL81</accession>
<keyword evidence="10" id="KW-1185">Reference proteome</keyword>
<protein>
    <submittedName>
        <fullName evidence="9">Cytochrome c5 family protein</fullName>
    </submittedName>
</protein>
<sequence>MIKLSLLVLASVLSLSAYAVSEKNLEAIKERTKPVAKVCLEGDDSCGAAVAAVASGPKSAEDVYNGSCAACHGTGAAGAPKLGDAGAWAPRIAKGLDTLHDHALNGFNGMPPKGLCMSCSDDEIKATVDYIVENSQ</sequence>
<evidence type="ECO:0000256" key="6">
    <source>
        <dbReference type="PROSITE-ProRule" id="PRU00433"/>
    </source>
</evidence>
<keyword evidence="1" id="KW-0813">Transport</keyword>
<dbReference type="InterPro" id="IPR036909">
    <property type="entry name" value="Cyt_c-like_dom_sf"/>
</dbReference>
<evidence type="ECO:0000313" key="9">
    <source>
        <dbReference type="EMBL" id="MCZ0864960.1"/>
    </source>
</evidence>
<keyword evidence="7" id="KW-0732">Signal</keyword>
<dbReference type="AlphaFoldDB" id="A0A9J6RL81"/>
<keyword evidence="3 6" id="KW-0479">Metal-binding</keyword>
<evidence type="ECO:0000256" key="1">
    <source>
        <dbReference type="ARBA" id="ARBA00022448"/>
    </source>
</evidence>
<name>A0A9J6RL81_9GAMM</name>
<evidence type="ECO:0000256" key="7">
    <source>
        <dbReference type="SAM" id="SignalP"/>
    </source>
</evidence>
<dbReference type="GO" id="GO:0009055">
    <property type="term" value="F:electron transfer activity"/>
    <property type="evidence" value="ECO:0007669"/>
    <property type="project" value="InterPro"/>
</dbReference>
<dbReference type="SUPFAM" id="SSF46626">
    <property type="entry name" value="Cytochrome c"/>
    <property type="match status" value="1"/>
</dbReference>
<proteinExistence type="predicted"/>
<feature type="signal peptide" evidence="7">
    <location>
        <begin position="1"/>
        <end position="19"/>
    </location>
</feature>
<evidence type="ECO:0000313" key="10">
    <source>
        <dbReference type="Proteomes" id="UP001069090"/>
    </source>
</evidence>
<evidence type="ECO:0000256" key="4">
    <source>
        <dbReference type="ARBA" id="ARBA00022982"/>
    </source>
</evidence>
<feature type="chain" id="PRO_5039894961" evidence="7">
    <location>
        <begin position="20"/>
        <end position="136"/>
    </location>
</feature>
<feature type="domain" description="Cytochrome c" evidence="8">
    <location>
        <begin position="42"/>
        <end position="135"/>
    </location>
</feature>
<dbReference type="RefSeq" id="WP_258331130.1">
    <property type="nucleotide sequence ID" value="NZ_JAPTGG010000004.1"/>
</dbReference>
<dbReference type="GO" id="GO:0005506">
    <property type="term" value="F:iron ion binding"/>
    <property type="evidence" value="ECO:0007669"/>
    <property type="project" value="InterPro"/>
</dbReference>
<dbReference type="PANTHER" id="PTHR40942:SF4">
    <property type="entry name" value="CYTOCHROME C5"/>
    <property type="match status" value="1"/>
</dbReference>
<dbReference type="PROSITE" id="PS51007">
    <property type="entry name" value="CYTC"/>
    <property type="match status" value="1"/>
</dbReference>
<evidence type="ECO:0000256" key="3">
    <source>
        <dbReference type="ARBA" id="ARBA00022723"/>
    </source>
</evidence>
<evidence type="ECO:0000259" key="8">
    <source>
        <dbReference type="PROSITE" id="PS51007"/>
    </source>
</evidence>
<organism evidence="9 10">
    <name type="scientific">Dasania phycosphaerae</name>
    <dbReference type="NCBI Taxonomy" id="2950436"/>
    <lineage>
        <taxon>Bacteria</taxon>
        <taxon>Pseudomonadati</taxon>
        <taxon>Pseudomonadota</taxon>
        <taxon>Gammaproteobacteria</taxon>
        <taxon>Cellvibrionales</taxon>
        <taxon>Spongiibacteraceae</taxon>
        <taxon>Dasania</taxon>
    </lineage>
</organism>
<dbReference type="InterPro" id="IPR009056">
    <property type="entry name" value="Cyt_c-like_dom"/>
</dbReference>
<evidence type="ECO:0000256" key="5">
    <source>
        <dbReference type="ARBA" id="ARBA00023004"/>
    </source>
</evidence>
<gene>
    <name evidence="9" type="ORF">O0V09_07090</name>
</gene>
<dbReference type="InterPro" id="IPR002323">
    <property type="entry name" value="Cyt_CIE"/>
</dbReference>